<dbReference type="Proteomes" id="UP001356095">
    <property type="component" value="Unassembled WGS sequence"/>
</dbReference>
<name>A0ABU7KFB1_9ACTN</name>
<feature type="chain" id="PRO_5045847399" description="Lipoprotein" evidence="1">
    <location>
        <begin position="26"/>
        <end position="52"/>
    </location>
</feature>
<feature type="signal peptide" evidence="1">
    <location>
        <begin position="1"/>
        <end position="25"/>
    </location>
</feature>
<keyword evidence="1" id="KW-0732">Signal</keyword>
<comment type="caution">
    <text evidence="2">The sequence shown here is derived from an EMBL/GenBank/DDBJ whole genome shotgun (WGS) entry which is preliminary data.</text>
</comment>
<evidence type="ECO:0000313" key="3">
    <source>
        <dbReference type="Proteomes" id="UP001356095"/>
    </source>
</evidence>
<protein>
    <recommendedName>
        <fullName evidence="4">Lipoprotein</fullName>
    </recommendedName>
</protein>
<keyword evidence="3" id="KW-1185">Reference proteome</keyword>
<accession>A0ABU7KFB1</accession>
<evidence type="ECO:0000313" key="2">
    <source>
        <dbReference type="EMBL" id="MEE2040929.1"/>
    </source>
</evidence>
<evidence type="ECO:0008006" key="4">
    <source>
        <dbReference type="Google" id="ProtNLM"/>
    </source>
</evidence>
<dbReference type="EMBL" id="JAUZMY010000037">
    <property type="protein sequence ID" value="MEE2040929.1"/>
    <property type="molecule type" value="Genomic_DNA"/>
</dbReference>
<sequence length="52" mass="5309">MRARSNRFKAAVAAGMVAVVLATGAASCTGKSKKTRCVAVEPVSVSRTVASR</sequence>
<dbReference type="RefSeq" id="WP_330094693.1">
    <property type="nucleotide sequence ID" value="NZ_JAUZMY010000037.1"/>
</dbReference>
<organism evidence="2 3">
    <name type="scientific">Nocardiopsis codii</name>
    <dbReference type="NCBI Taxonomy" id="3065942"/>
    <lineage>
        <taxon>Bacteria</taxon>
        <taxon>Bacillati</taxon>
        <taxon>Actinomycetota</taxon>
        <taxon>Actinomycetes</taxon>
        <taxon>Streptosporangiales</taxon>
        <taxon>Nocardiopsidaceae</taxon>
        <taxon>Nocardiopsis</taxon>
    </lineage>
</organism>
<evidence type="ECO:0000256" key="1">
    <source>
        <dbReference type="SAM" id="SignalP"/>
    </source>
</evidence>
<proteinExistence type="predicted"/>
<gene>
    <name evidence="2" type="ORF">Q8791_27280</name>
</gene>
<dbReference type="PROSITE" id="PS51257">
    <property type="entry name" value="PROKAR_LIPOPROTEIN"/>
    <property type="match status" value="1"/>
</dbReference>
<reference evidence="2 3" key="1">
    <citation type="submission" date="2023-08" db="EMBL/GenBank/DDBJ databases">
        <authorList>
            <person name="Girao M."/>
            <person name="Carvalho M.F."/>
        </authorList>
    </citation>
    <scope>NUCLEOTIDE SEQUENCE [LARGE SCALE GENOMIC DNA]</scope>
    <source>
        <strain evidence="2 3">CT-R113</strain>
    </source>
</reference>